<evidence type="ECO:0000313" key="2">
    <source>
        <dbReference type="Proteomes" id="UP000241647"/>
    </source>
</evidence>
<sequence length="63" mass="6795">MGTCPAFITAVTAEGGVYLTVFPPGYTSGPLNDAYNQPIAVPFAETPTDRHWTWPPQTEQPDA</sequence>
<dbReference type="EMBL" id="PYHS01000004">
    <property type="protein sequence ID" value="PSR63985.1"/>
    <property type="molecule type" value="Genomic_DNA"/>
</dbReference>
<comment type="caution">
    <text evidence="1">The sequence shown here is derived from an EMBL/GenBank/DDBJ whole genome shotgun (WGS) entry which is preliminary data.</text>
</comment>
<accession>A0A2T2Z8A7</accession>
<name>A0A2T2Z8A7_9NOCA</name>
<reference evidence="1 2" key="1">
    <citation type="submission" date="2018-02" db="EMBL/GenBank/DDBJ databases">
        <title>8 Nocardia nova and 1 Nocardia cyriacigeorgica strain used for evolution to TMP-SMX.</title>
        <authorList>
            <person name="Mehta H."/>
            <person name="Weng J."/>
            <person name="Shamoo Y."/>
        </authorList>
    </citation>
    <scope>NUCLEOTIDE SEQUENCE [LARGE SCALE GENOMIC DNA]</scope>
    <source>
        <strain evidence="1 2">ATCC 33727</strain>
    </source>
</reference>
<dbReference type="AlphaFoldDB" id="A0A2T2Z8A7"/>
<organism evidence="1 2">
    <name type="scientific">Nocardia nova</name>
    <dbReference type="NCBI Taxonomy" id="37330"/>
    <lineage>
        <taxon>Bacteria</taxon>
        <taxon>Bacillati</taxon>
        <taxon>Actinomycetota</taxon>
        <taxon>Actinomycetes</taxon>
        <taxon>Mycobacteriales</taxon>
        <taxon>Nocardiaceae</taxon>
        <taxon>Nocardia</taxon>
    </lineage>
</organism>
<evidence type="ECO:0000313" key="1">
    <source>
        <dbReference type="EMBL" id="PSR63985.1"/>
    </source>
</evidence>
<protein>
    <submittedName>
        <fullName evidence="1">Uncharacterized protein</fullName>
    </submittedName>
</protein>
<gene>
    <name evidence="1" type="ORF">C8259_09035</name>
</gene>
<dbReference type="Proteomes" id="UP000241647">
    <property type="component" value="Unassembled WGS sequence"/>
</dbReference>
<proteinExistence type="predicted"/>